<keyword evidence="6" id="KW-1133">Transmembrane helix</keyword>
<evidence type="ECO:0000256" key="6">
    <source>
        <dbReference type="SAM" id="Phobius"/>
    </source>
</evidence>
<dbReference type="Pfam" id="PF05648">
    <property type="entry name" value="PEX11"/>
    <property type="match status" value="1"/>
</dbReference>
<dbReference type="GeneID" id="63694422"/>
<sequence>MAQARHASQPKQAQPQQIQQKQPFLKQFTTFTKTTPGFERSLRLLQALSQIASDLSSHNAVSATRWATAKSQIALTRRYFRFLNFIDSFDRVYTLLVHGGGGDVGTVSTMLDLGKSSALGTYVLLEDLTILHAMGIYPQTPWSSDIQTQAYKFWFWGLALSVIGVVWSFLFSSGSSAQSKKDEKATPPSTTASKTLMKRVIVDGCDLVIPGSSLGWIDVGSEVVGMLMVLSTVVSMEDVWRRANGLN</sequence>
<dbReference type="Proteomes" id="UP000019804">
    <property type="component" value="Unassembled WGS sequence"/>
</dbReference>
<organism evidence="7 8">
    <name type="scientific">Aspergillus ruber (strain CBS 135680)</name>
    <dbReference type="NCBI Taxonomy" id="1388766"/>
    <lineage>
        <taxon>Eukaryota</taxon>
        <taxon>Fungi</taxon>
        <taxon>Dikarya</taxon>
        <taxon>Ascomycota</taxon>
        <taxon>Pezizomycotina</taxon>
        <taxon>Eurotiomycetes</taxon>
        <taxon>Eurotiomycetidae</taxon>
        <taxon>Eurotiales</taxon>
        <taxon>Aspergillaceae</taxon>
        <taxon>Aspergillus</taxon>
        <taxon>Aspergillus subgen. Aspergillus</taxon>
    </lineage>
</organism>
<dbReference type="InterPro" id="IPR008733">
    <property type="entry name" value="PEX11"/>
</dbReference>
<evidence type="ECO:0000256" key="2">
    <source>
        <dbReference type="ARBA" id="ARBA00023136"/>
    </source>
</evidence>
<comment type="subcellular location">
    <subcellularLocation>
        <location evidence="4">Peroxisome membrane</location>
    </subcellularLocation>
</comment>
<dbReference type="EMBL" id="KK088439">
    <property type="protein sequence ID" value="EYE92079.1"/>
    <property type="molecule type" value="Genomic_DNA"/>
</dbReference>
<reference evidence="8" key="1">
    <citation type="journal article" date="2014" name="Nat. Commun.">
        <title>Genomic adaptations of the halophilic Dead Sea filamentous fungus Eurotium rubrum.</title>
        <authorList>
            <person name="Kis-Papo T."/>
            <person name="Weig A.R."/>
            <person name="Riley R."/>
            <person name="Persoh D."/>
            <person name="Salamov A."/>
            <person name="Sun H."/>
            <person name="Lipzen A."/>
            <person name="Wasser S.P."/>
            <person name="Rambold G."/>
            <person name="Grigoriev I.V."/>
            <person name="Nevo E."/>
        </authorList>
    </citation>
    <scope>NUCLEOTIDE SEQUENCE [LARGE SCALE GENOMIC DNA]</scope>
    <source>
        <strain evidence="8">CBS 135680</strain>
    </source>
</reference>
<dbReference type="GO" id="GO:0005778">
    <property type="term" value="C:peroxisomal membrane"/>
    <property type="evidence" value="ECO:0007669"/>
    <property type="project" value="UniProtKB-SubCell"/>
</dbReference>
<dbReference type="PANTHER" id="PTHR12652:SF23">
    <property type="entry name" value="MICROBODY (PEROXISOME) PROLIFERATION PROTEIN PEROXIN 11B (EUROFUNG)"/>
    <property type="match status" value="1"/>
</dbReference>
<keyword evidence="6" id="KW-0812">Transmembrane</keyword>
<gene>
    <name evidence="7" type="ORF">EURHEDRAFT_380448</name>
</gene>
<keyword evidence="3" id="KW-0576">Peroxisome</keyword>
<dbReference type="AlphaFoldDB" id="A0A017S649"/>
<evidence type="ECO:0000313" key="7">
    <source>
        <dbReference type="EMBL" id="EYE92079.1"/>
    </source>
</evidence>
<feature type="transmembrane region" description="Helical" evidence="6">
    <location>
        <begin position="153"/>
        <end position="171"/>
    </location>
</feature>
<evidence type="ECO:0000256" key="3">
    <source>
        <dbReference type="ARBA" id="ARBA00023140"/>
    </source>
</evidence>
<accession>A0A017S649</accession>
<proteinExistence type="predicted"/>
<keyword evidence="8" id="KW-1185">Reference proteome</keyword>
<evidence type="ECO:0000256" key="5">
    <source>
        <dbReference type="SAM" id="MobiDB-lite"/>
    </source>
</evidence>
<keyword evidence="1" id="KW-0962">Peroxisome biogenesis</keyword>
<dbReference type="STRING" id="1388766.A0A017S649"/>
<evidence type="ECO:0000256" key="4">
    <source>
        <dbReference type="ARBA" id="ARBA00046271"/>
    </source>
</evidence>
<evidence type="ECO:0000256" key="1">
    <source>
        <dbReference type="ARBA" id="ARBA00022593"/>
    </source>
</evidence>
<dbReference type="HOGENOM" id="CLU_049216_1_1_1"/>
<keyword evidence="2 6" id="KW-0472">Membrane</keyword>
<dbReference type="RefSeq" id="XP_040635767.1">
    <property type="nucleotide sequence ID" value="XM_040779298.1"/>
</dbReference>
<dbReference type="PANTHER" id="PTHR12652">
    <property type="entry name" value="PEROXISOMAL BIOGENESIS FACTOR 11"/>
    <property type="match status" value="1"/>
</dbReference>
<evidence type="ECO:0000313" key="8">
    <source>
        <dbReference type="Proteomes" id="UP000019804"/>
    </source>
</evidence>
<feature type="region of interest" description="Disordered" evidence="5">
    <location>
        <begin position="1"/>
        <end position="20"/>
    </location>
</feature>
<name>A0A017S649_ASPRC</name>
<feature type="compositionally biased region" description="Low complexity" evidence="5">
    <location>
        <begin position="9"/>
        <end position="20"/>
    </location>
</feature>
<dbReference type="GO" id="GO:0016559">
    <property type="term" value="P:peroxisome fission"/>
    <property type="evidence" value="ECO:0007669"/>
    <property type="project" value="InterPro"/>
</dbReference>
<protein>
    <submittedName>
        <fullName evidence="7">PEX11 domain protein</fullName>
    </submittedName>
</protein>
<dbReference type="OrthoDB" id="3636394at2759"/>